<protein>
    <recommendedName>
        <fullName evidence="6">Peroxisomal membrane protein 11C</fullName>
    </recommendedName>
</protein>
<dbReference type="InterPro" id="IPR008733">
    <property type="entry name" value="PEX11"/>
</dbReference>
<dbReference type="Pfam" id="PF05648">
    <property type="entry name" value="PEX11"/>
    <property type="match status" value="1"/>
</dbReference>
<evidence type="ECO:0008006" key="6">
    <source>
        <dbReference type="Google" id="ProtNLM"/>
    </source>
</evidence>
<dbReference type="Proteomes" id="UP000291343">
    <property type="component" value="Unassembled WGS sequence"/>
</dbReference>
<organism evidence="4 5">
    <name type="scientific">Laodelphax striatellus</name>
    <name type="common">Small brown planthopper</name>
    <name type="synonym">Delphax striatella</name>
    <dbReference type="NCBI Taxonomy" id="195883"/>
    <lineage>
        <taxon>Eukaryota</taxon>
        <taxon>Metazoa</taxon>
        <taxon>Ecdysozoa</taxon>
        <taxon>Arthropoda</taxon>
        <taxon>Hexapoda</taxon>
        <taxon>Insecta</taxon>
        <taxon>Pterygota</taxon>
        <taxon>Neoptera</taxon>
        <taxon>Paraneoptera</taxon>
        <taxon>Hemiptera</taxon>
        <taxon>Auchenorrhyncha</taxon>
        <taxon>Fulgoroidea</taxon>
        <taxon>Delphacidae</taxon>
        <taxon>Criomorphinae</taxon>
        <taxon>Laodelphax</taxon>
    </lineage>
</organism>
<keyword evidence="5" id="KW-1185">Reference proteome</keyword>
<evidence type="ECO:0000256" key="1">
    <source>
        <dbReference type="ARBA" id="ARBA00023136"/>
    </source>
</evidence>
<dbReference type="PANTHER" id="PTHR20990">
    <property type="entry name" value="PEROXISOMAL BIOGENESIS FACTOR 11"/>
    <property type="match status" value="1"/>
</dbReference>
<evidence type="ECO:0000313" key="4">
    <source>
        <dbReference type="EMBL" id="RZF40713.1"/>
    </source>
</evidence>
<reference evidence="4 5" key="1">
    <citation type="journal article" date="2017" name="Gigascience">
        <title>Genome sequence of the small brown planthopper, Laodelphax striatellus.</title>
        <authorList>
            <person name="Zhu J."/>
            <person name="Jiang F."/>
            <person name="Wang X."/>
            <person name="Yang P."/>
            <person name="Bao Y."/>
            <person name="Zhao W."/>
            <person name="Wang W."/>
            <person name="Lu H."/>
            <person name="Wang Q."/>
            <person name="Cui N."/>
            <person name="Li J."/>
            <person name="Chen X."/>
            <person name="Luo L."/>
            <person name="Yu J."/>
            <person name="Kang L."/>
            <person name="Cui F."/>
        </authorList>
    </citation>
    <scope>NUCLEOTIDE SEQUENCE [LARGE SCALE GENOMIC DNA]</scope>
    <source>
        <strain evidence="4">Lst14</strain>
    </source>
</reference>
<dbReference type="InParanoid" id="A0A482X4R0"/>
<comment type="caution">
    <text evidence="4">The sequence shown here is derived from an EMBL/GenBank/DDBJ whole genome shotgun (WGS) entry which is preliminary data.</text>
</comment>
<evidence type="ECO:0000256" key="3">
    <source>
        <dbReference type="ARBA" id="ARBA00046271"/>
    </source>
</evidence>
<dbReference type="GO" id="GO:0016559">
    <property type="term" value="P:peroxisome fission"/>
    <property type="evidence" value="ECO:0007669"/>
    <property type="project" value="InterPro"/>
</dbReference>
<dbReference type="STRING" id="195883.A0A482X4R0"/>
<dbReference type="EMBL" id="QKKF02017798">
    <property type="protein sequence ID" value="RZF40713.1"/>
    <property type="molecule type" value="Genomic_DNA"/>
</dbReference>
<dbReference type="InterPro" id="IPR026510">
    <property type="entry name" value="PEX11C_met"/>
</dbReference>
<keyword evidence="2" id="KW-0576">Peroxisome</keyword>
<proteinExistence type="predicted"/>
<dbReference type="AlphaFoldDB" id="A0A482X4R0"/>
<dbReference type="FunCoup" id="A0A482X4R0">
    <property type="interactions" value="263"/>
</dbReference>
<name>A0A482X4R0_LAOST</name>
<evidence type="ECO:0000313" key="5">
    <source>
        <dbReference type="Proteomes" id="UP000291343"/>
    </source>
</evidence>
<keyword evidence="1" id="KW-0472">Membrane</keyword>
<sequence>MNTISSLLESCSGRDQILRLIYYGTLCVSDTKFCHRFLGSKLTVFCNQISECRTFLRLFDDIPMLNYTLSYGLGDEEEDILMSLCGVAVNICDQLYYPFEHVAWAADKRLLSIKSDRWWTISTICWAFSVYFSFCKCLRYFSILERRKENKRLSDENDRLELKEIAKLQFNELLTMAQCLANLVHAIHWLPSGVLWAGRLKEWQIGILGTFATVLSLYQTIFKI</sequence>
<accession>A0A482X4R0</accession>
<evidence type="ECO:0000256" key="2">
    <source>
        <dbReference type="ARBA" id="ARBA00023140"/>
    </source>
</evidence>
<dbReference type="OrthoDB" id="10005898at2759"/>
<dbReference type="GO" id="GO:0005778">
    <property type="term" value="C:peroxisomal membrane"/>
    <property type="evidence" value="ECO:0007669"/>
    <property type="project" value="UniProtKB-SubCell"/>
</dbReference>
<dbReference type="PANTHER" id="PTHR20990:SF1">
    <property type="entry name" value="PEROXISOMAL MEMBRANE PROTEIN 11C"/>
    <property type="match status" value="1"/>
</dbReference>
<comment type="subcellular location">
    <subcellularLocation>
        <location evidence="3">Peroxisome membrane</location>
    </subcellularLocation>
</comment>
<gene>
    <name evidence="4" type="ORF">LSTR_LSTR008662</name>
</gene>